<dbReference type="AlphaFoldDB" id="F8D8M0"/>
<dbReference type="CDD" id="cd11532">
    <property type="entry name" value="NTP-PPase_COG4997"/>
    <property type="match status" value="1"/>
</dbReference>
<dbReference type="GeneID" id="10797109"/>
<organism evidence="1 2">
    <name type="scientific">Halopiger xanaduensis (strain DSM 18323 / JCM 14033 / SH-6)</name>
    <dbReference type="NCBI Taxonomy" id="797210"/>
    <lineage>
        <taxon>Archaea</taxon>
        <taxon>Methanobacteriati</taxon>
        <taxon>Methanobacteriota</taxon>
        <taxon>Stenosarchaea group</taxon>
        <taxon>Halobacteria</taxon>
        <taxon>Halobacteriales</taxon>
        <taxon>Natrialbaceae</taxon>
        <taxon>Halopiger</taxon>
    </lineage>
</organism>
<evidence type="ECO:0000313" key="2">
    <source>
        <dbReference type="Proteomes" id="UP000006794"/>
    </source>
</evidence>
<accession>F8D8M0</accession>
<evidence type="ECO:0000313" key="1">
    <source>
        <dbReference type="EMBL" id="AEH36772.1"/>
    </source>
</evidence>
<sequence length="113" mass="13311">MTREYDKLVRDRIPEIIERNGETPVVRTASDDAEYEAYLLEKLQEEVDEYVESRDPEELADVLEVAHEIREFEGLSERELRDRRGRKAEEKGGFADRIVLERVVSGDNETERR</sequence>
<protein>
    <recommendedName>
        <fullName evidence="3">Phosphoribosyl-ATP pyrophosphohydrolase</fullName>
    </recommendedName>
</protein>
<evidence type="ECO:0008006" key="3">
    <source>
        <dbReference type="Google" id="ProtNLM"/>
    </source>
</evidence>
<dbReference type="RefSeq" id="WP_013879665.1">
    <property type="nucleotide sequence ID" value="NC_015666.1"/>
</dbReference>
<dbReference type="InterPro" id="IPR038735">
    <property type="entry name" value="MSMEG_1276-like_NTP-PPase_dom"/>
</dbReference>
<proteinExistence type="predicted"/>
<keyword evidence="2" id="KW-1185">Reference proteome</keyword>
<gene>
    <name evidence="1" type="ordered locus">Halxa_2147</name>
</gene>
<name>F8D8M0_HALXS</name>
<dbReference type="HOGENOM" id="CLU_142081_2_0_2"/>
<dbReference type="Proteomes" id="UP000006794">
    <property type="component" value="Chromosome"/>
</dbReference>
<dbReference type="STRING" id="797210.Halxa_2147"/>
<dbReference type="EMBL" id="CP002839">
    <property type="protein sequence ID" value="AEH36772.1"/>
    <property type="molecule type" value="Genomic_DNA"/>
</dbReference>
<dbReference type="KEGG" id="hxa:Halxa_2147"/>
<dbReference type="OrthoDB" id="313097at2157"/>
<dbReference type="eggNOG" id="arCOG03005">
    <property type="taxonomic scope" value="Archaea"/>
</dbReference>
<reference evidence="1 2" key="1">
    <citation type="journal article" date="2012" name="Stand. Genomic Sci.">
        <title>Complete genome sequence of Halopiger xanaduensis type strain (SH-6(T)).</title>
        <authorList>
            <person name="Anderson I."/>
            <person name="Tindall B.J."/>
            <person name="Rohde M."/>
            <person name="Lucas S."/>
            <person name="Han J."/>
            <person name="Lapidus A."/>
            <person name="Cheng J.F."/>
            <person name="Goodwin L."/>
            <person name="Pitluck S."/>
            <person name="Peters L."/>
            <person name="Pati A."/>
            <person name="Mikhailova N."/>
            <person name="Pagani I."/>
            <person name="Teshima H."/>
            <person name="Han C."/>
            <person name="Tapia R."/>
            <person name="Land M."/>
            <person name="Woyke T."/>
            <person name="Klenk H.P."/>
            <person name="Kyrpides N."/>
            <person name="Ivanova N."/>
        </authorList>
    </citation>
    <scope>NUCLEOTIDE SEQUENCE [LARGE SCALE GENOMIC DNA]</scope>
    <source>
        <strain evidence="2">DSM 18323 / JCM 14033 / SH-6</strain>
    </source>
</reference>